<feature type="domain" description="S5 DRBM" evidence="11">
    <location>
        <begin position="201"/>
        <end position="247"/>
    </location>
</feature>
<comment type="similarity">
    <text evidence="2 10">Belongs to the universal ribosomal protein uS5 family.</text>
</comment>
<evidence type="ECO:0000256" key="5">
    <source>
        <dbReference type="ARBA" id="ARBA00023274"/>
    </source>
</evidence>
<gene>
    <name evidence="12" type="primary">Mrps5</name>
    <name evidence="12" type="ORF">G6Z78_0004580</name>
</gene>
<dbReference type="InterPro" id="IPR013810">
    <property type="entry name" value="Ribosomal_uS5_N"/>
</dbReference>
<dbReference type="SUPFAM" id="SSF54211">
    <property type="entry name" value="Ribosomal protein S5 domain 2-like"/>
    <property type="match status" value="1"/>
</dbReference>
<evidence type="ECO:0000313" key="13">
    <source>
        <dbReference type="Proteomes" id="UP000668214"/>
    </source>
</evidence>
<keyword evidence="4" id="KW-0496">Mitochondrion</keyword>
<keyword evidence="13" id="KW-1185">Reference proteome</keyword>
<comment type="caution">
    <text evidence="12">The sequence shown here is derived from an EMBL/GenBank/DDBJ whole genome shotgun (WGS) entry which is preliminary data.</text>
</comment>
<dbReference type="GO" id="GO:0003735">
    <property type="term" value="F:structural constituent of ribosome"/>
    <property type="evidence" value="ECO:0007669"/>
    <property type="project" value="UniProtKB-UniRule"/>
</dbReference>
<feature type="non-terminal residue" evidence="12">
    <location>
        <position position="450"/>
    </location>
</feature>
<evidence type="ECO:0000256" key="10">
    <source>
        <dbReference type="RuleBase" id="RU003823"/>
    </source>
</evidence>
<dbReference type="FunFam" id="3.30.160.20:FF:000022">
    <property type="entry name" value="28S ribosomal protein S5, mitochondrial"/>
    <property type="match status" value="1"/>
</dbReference>
<dbReference type="InterPro" id="IPR020568">
    <property type="entry name" value="Ribosomal_Su5_D2-typ_SF"/>
</dbReference>
<evidence type="ECO:0000259" key="11">
    <source>
        <dbReference type="PROSITE" id="PS50881"/>
    </source>
</evidence>
<accession>A0A836F6P7</accession>
<name>A0A836F6P7_9HYME</name>
<evidence type="ECO:0000256" key="2">
    <source>
        <dbReference type="ARBA" id="ARBA00008945"/>
    </source>
</evidence>
<dbReference type="Gene3D" id="3.30.160.20">
    <property type="match status" value="1"/>
</dbReference>
<evidence type="ECO:0000256" key="8">
    <source>
        <dbReference type="ARBA" id="ARBA00062683"/>
    </source>
</evidence>
<dbReference type="InterPro" id="IPR014721">
    <property type="entry name" value="Ribsml_uS5_D2-typ_fold_subgr"/>
</dbReference>
<dbReference type="AlphaFoldDB" id="A0A836F6P7"/>
<comment type="subunit">
    <text evidence="8">Component of the mitochondrial ribosome small subunit (28S) which comprises a 12S rRNA and about 30 distinct proteins.</text>
</comment>
<evidence type="ECO:0000256" key="1">
    <source>
        <dbReference type="ARBA" id="ARBA00004173"/>
    </source>
</evidence>
<dbReference type="Pfam" id="PF00333">
    <property type="entry name" value="Ribosomal_S5"/>
    <property type="match status" value="1"/>
</dbReference>
<dbReference type="Gene3D" id="3.30.230.10">
    <property type="match status" value="1"/>
</dbReference>
<dbReference type="GO" id="GO:0006412">
    <property type="term" value="P:translation"/>
    <property type="evidence" value="ECO:0007669"/>
    <property type="project" value="InterPro"/>
</dbReference>
<dbReference type="PANTHER" id="PTHR48277">
    <property type="entry name" value="MITOCHONDRIAL RIBOSOMAL PROTEIN S5"/>
    <property type="match status" value="1"/>
</dbReference>
<organism evidence="12 13">
    <name type="scientific">Pseudoatta argentina</name>
    <dbReference type="NCBI Taxonomy" id="621737"/>
    <lineage>
        <taxon>Eukaryota</taxon>
        <taxon>Metazoa</taxon>
        <taxon>Ecdysozoa</taxon>
        <taxon>Arthropoda</taxon>
        <taxon>Hexapoda</taxon>
        <taxon>Insecta</taxon>
        <taxon>Pterygota</taxon>
        <taxon>Neoptera</taxon>
        <taxon>Endopterygota</taxon>
        <taxon>Hymenoptera</taxon>
        <taxon>Apocrita</taxon>
        <taxon>Aculeata</taxon>
        <taxon>Formicoidea</taxon>
        <taxon>Formicidae</taxon>
        <taxon>Myrmicinae</taxon>
        <taxon>Pseudoatta</taxon>
    </lineage>
</organism>
<dbReference type="Pfam" id="PF03719">
    <property type="entry name" value="Ribosomal_S5_C"/>
    <property type="match status" value="1"/>
</dbReference>
<dbReference type="SUPFAM" id="SSF54768">
    <property type="entry name" value="dsRNA-binding domain-like"/>
    <property type="match status" value="1"/>
</dbReference>
<dbReference type="PANTHER" id="PTHR48277:SF1">
    <property type="entry name" value="MITOCHONDRIAL RIBOSOMAL PROTEIN S5"/>
    <property type="match status" value="1"/>
</dbReference>
<evidence type="ECO:0000313" key="12">
    <source>
        <dbReference type="EMBL" id="KAG5318853.1"/>
    </source>
</evidence>
<evidence type="ECO:0000256" key="3">
    <source>
        <dbReference type="ARBA" id="ARBA00022980"/>
    </source>
</evidence>
<dbReference type="GO" id="GO:0003723">
    <property type="term" value="F:RNA binding"/>
    <property type="evidence" value="ECO:0007669"/>
    <property type="project" value="InterPro"/>
</dbReference>
<keyword evidence="5 9" id="KW-0687">Ribonucleoprotein</keyword>
<dbReference type="PROSITE" id="PS50881">
    <property type="entry name" value="S5_DSRBD"/>
    <property type="match status" value="1"/>
</dbReference>
<evidence type="ECO:0000256" key="4">
    <source>
        <dbReference type="ARBA" id="ARBA00023128"/>
    </source>
</evidence>
<feature type="non-terminal residue" evidence="12">
    <location>
        <position position="1"/>
    </location>
</feature>
<keyword evidence="3 9" id="KW-0689">Ribosomal protein</keyword>
<dbReference type="Proteomes" id="UP000668214">
    <property type="component" value="Unassembled WGS sequence"/>
</dbReference>
<dbReference type="GO" id="GO:0005743">
    <property type="term" value="C:mitochondrial inner membrane"/>
    <property type="evidence" value="ECO:0007669"/>
    <property type="project" value="UniProtKB-ARBA"/>
</dbReference>
<dbReference type="InterPro" id="IPR048584">
    <property type="entry name" value="Ribosomal_uS5m_N"/>
</dbReference>
<dbReference type="EMBL" id="JAANIA010001795">
    <property type="protein sequence ID" value="KAG5318853.1"/>
    <property type="molecule type" value="Genomic_DNA"/>
</dbReference>
<evidence type="ECO:0000256" key="6">
    <source>
        <dbReference type="ARBA" id="ARBA00039335"/>
    </source>
</evidence>
<evidence type="ECO:0000256" key="9">
    <source>
        <dbReference type="PROSITE-ProRule" id="PRU00268"/>
    </source>
</evidence>
<dbReference type="Pfam" id="PF21251">
    <property type="entry name" value="Ribosomal_uS5m_N"/>
    <property type="match status" value="1"/>
</dbReference>
<dbReference type="FunFam" id="3.30.230.10:FF:000002">
    <property type="entry name" value="30S ribosomal protein S5"/>
    <property type="match status" value="1"/>
</dbReference>
<protein>
    <recommendedName>
        <fullName evidence="6">Small ribosomal subunit protein uS5m</fullName>
    </recommendedName>
    <alternativeName>
        <fullName evidence="7">28S ribosomal protein S5, mitochondrial</fullName>
    </alternativeName>
</protein>
<proteinExistence type="inferred from homology"/>
<evidence type="ECO:0000256" key="7">
    <source>
        <dbReference type="ARBA" id="ARBA00041606"/>
    </source>
</evidence>
<dbReference type="InterPro" id="IPR000851">
    <property type="entry name" value="Ribosomal_uS5"/>
</dbReference>
<dbReference type="InterPro" id="IPR005324">
    <property type="entry name" value="Ribosomal_uS5_C"/>
</dbReference>
<dbReference type="GO" id="GO:0005763">
    <property type="term" value="C:mitochondrial small ribosomal subunit"/>
    <property type="evidence" value="ECO:0007669"/>
    <property type="project" value="UniProtKB-ARBA"/>
</dbReference>
<reference evidence="12" key="1">
    <citation type="submission" date="2020-02" db="EMBL/GenBank/DDBJ databases">
        <title>Relaxed selection underlies rapid genomic changes in the transitions from sociality to social parasitism in ants.</title>
        <authorList>
            <person name="Bi X."/>
        </authorList>
    </citation>
    <scope>NUCLEOTIDE SEQUENCE</scope>
    <source>
        <strain evidence="12">BGI-DK2014c</strain>
        <tissue evidence="12">Whole body</tissue>
    </source>
</reference>
<sequence>KLKMIRTCLLRVYGFAKNSPRNVSFVNNDIYNLFTVDYIHSHLLKTHIPLVHSTRSTTFFINKSADELWKGVTTVSNAGRRRGRAKGLMKKKDLNKGQIIGVGKISMQFPGLNTPVFRGKELLQQQKLPVDPESREKFAKLQRPMVLKKIKLSPLERGWTSAHIGGRKVGPPDPIGEDTFDGFDTWVLESKLVSHMTGNLGRKSRISIFVVTGNGNGVAGFALAKAPVQKAAIKTAKNRAGQRLMYISRYKEHTVLHDFATQFGNTKIYVKKMHEGYGLVCHRAIKACCEAIGIKDMYAKVEGSINLQHIIKAFFIGLLQQKLYQQLADEKRLHLVEFKSENGNYPEVIASPSKVRKPEEVKSHEILDFTQYVLGGKIILQKKKYPPFYIKHPLYKTKLVKLERLRNFDETRIKLMAEYGALHSFLTEKYPEAKLRPKPKRSENNETEEE</sequence>
<comment type="subcellular location">
    <subcellularLocation>
        <location evidence="1">Mitochondrion</location>
    </subcellularLocation>
</comment>